<dbReference type="SUPFAM" id="SSF53383">
    <property type="entry name" value="PLP-dependent transferases"/>
    <property type="match status" value="1"/>
</dbReference>
<keyword evidence="8" id="KW-0456">Lyase</keyword>
<evidence type="ECO:0000259" key="12">
    <source>
        <dbReference type="Pfam" id="PF00266"/>
    </source>
</evidence>
<dbReference type="PANTHER" id="PTHR11601:SF62">
    <property type="entry name" value="SELENOCYSTEINE LYASE"/>
    <property type="match status" value="1"/>
</dbReference>
<comment type="caution">
    <text evidence="13">The sequence shown here is derived from an EMBL/GenBank/DDBJ whole genome shotgun (WGS) entry which is preliminary data.</text>
</comment>
<comment type="cofactor">
    <cofactor evidence="1">
        <name>pyridoxal 5'-phosphate</name>
        <dbReference type="ChEBI" id="CHEBI:597326"/>
    </cofactor>
</comment>
<dbReference type="Gene3D" id="1.10.260.50">
    <property type="match status" value="1"/>
</dbReference>
<protein>
    <recommendedName>
        <fullName evidence="11">Selenocysteine lyase</fullName>
        <ecNumber evidence="10">4.4.1.16</ecNumber>
    </recommendedName>
</protein>
<dbReference type="Gene3D" id="3.90.1150.10">
    <property type="entry name" value="Aspartate Aminotransferase, domain 1"/>
    <property type="match status" value="1"/>
</dbReference>
<sequence>MSVIDFFVSTNFIPHVITSNVEHDNVQKTLVHLQAAGKITLTVLPVSKNSGIVDPEDVLKAIVPETRLISIILANNETGAITPIKRMVQRVQSEFNAHRSDRQKILIHSDTCQAIGKIMIDFTDLGIDYGSIAGHKFYGPRSGAVYVKSKAPFAPLFHGGNQERGLRPGTENTAMIVGLGKAAEVLIDTLETEIPRITDLRDHLESHLRQLFAQDPIFCESVGPVKPLFFGVDLCNERLDVDKLTRLPNTCNVVFQGPPWFNSSRLLAICPQLEATRGSACHATNTGGPRGSRVLVKCGYSEELAATALRLSLGRLSTRQEVETACKWIHSGVKRLVSEGSS</sequence>
<comment type="subunit">
    <text evidence="4">Homodimer.</text>
</comment>
<dbReference type="EC" id="4.4.1.16" evidence="10"/>
<dbReference type="InterPro" id="IPR000192">
    <property type="entry name" value="Aminotrans_V_dom"/>
</dbReference>
<comment type="function">
    <text evidence="9">Catalyzes the decomposition of L-selenocysteine to L-alanine and elemental selenium.</text>
</comment>
<dbReference type="AlphaFoldDB" id="A0ABD2Q2S7"/>
<evidence type="ECO:0000256" key="2">
    <source>
        <dbReference type="ARBA" id="ARBA00004514"/>
    </source>
</evidence>
<reference evidence="13 14" key="1">
    <citation type="submission" date="2024-11" db="EMBL/GenBank/DDBJ databases">
        <title>Adaptive evolution of stress response genes in parasites aligns with host niche diversity.</title>
        <authorList>
            <person name="Hahn C."/>
            <person name="Resl P."/>
        </authorList>
    </citation>
    <scope>NUCLEOTIDE SEQUENCE [LARGE SCALE GENOMIC DNA]</scope>
    <source>
        <strain evidence="13">EGGRZ-B1_66</strain>
        <tissue evidence="13">Body</tissue>
    </source>
</reference>
<dbReference type="GO" id="GO:0016740">
    <property type="term" value="F:transferase activity"/>
    <property type="evidence" value="ECO:0007669"/>
    <property type="project" value="UniProtKB-KW"/>
</dbReference>
<evidence type="ECO:0000256" key="1">
    <source>
        <dbReference type="ARBA" id="ARBA00001933"/>
    </source>
</evidence>
<dbReference type="InterPro" id="IPR016454">
    <property type="entry name" value="Cysteine_dSase"/>
</dbReference>
<gene>
    <name evidence="13" type="ORF">Ciccas_007484</name>
</gene>
<dbReference type="Gene3D" id="3.40.640.10">
    <property type="entry name" value="Type I PLP-dependent aspartate aminotransferase-like (Major domain)"/>
    <property type="match status" value="1"/>
</dbReference>
<evidence type="ECO:0000256" key="8">
    <source>
        <dbReference type="ARBA" id="ARBA00023239"/>
    </source>
</evidence>
<dbReference type="GO" id="GO:0009000">
    <property type="term" value="F:selenocysteine lyase activity"/>
    <property type="evidence" value="ECO:0007669"/>
    <property type="project" value="UniProtKB-EC"/>
</dbReference>
<dbReference type="InterPro" id="IPR015424">
    <property type="entry name" value="PyrdxlP-dep_Trfase"/>
</dbReference>
<dbReference type="InterPro" id="IPR015421">
    <property type="entry name" value="PyrdxlP-dep_Trfase_major"/>
</dbReference>
<dbReference type="PANTHER" id="PTHR11601">
    <property type="entry name" value="CYSTEINE DESULFURYLASE FAMILY MEMBER"/>
    <property type="match status" value="1"/>
</dbReference>
<proteinExistence type="inferred from homology"/>
<evidence type="ECO:0000256" key="4">
    <source>
        <dbReference type="ARBA" id="ARBA00011738"/>
    </source>
</evidence>
<evidence type="ECO:0000313" key="13">
    <source>
        <dbReference type="EMBL" id="KAL3313907.1"/>
    </source>
</evidence>
<comment type="subcellular location">
    <subcellularLocation>
        <location evidence="2">Cytoplasm</location>
        <location evidence="2">Cytosol</location>
    </subcellularLocation>
</comment>
<evidence type="ECO:0000256" key="11">
    <source>
        <dbReference type="ARBA" id="ARBA00040554"/>
    </source>
</evidence>
<comment type="similarity">
    <text evidence="3">Belongs to the class-V pyridoxal-phosphate-dependent aminotransferase family.</text>
</comment>
<evidence type="ECO:0000256" key="10">
    <source>
        <dbReference type="ARBA" id="ARBA00039054"/>
    </source>
</evidence>
<dbReference type="EMBL" id="JBJKFK010001156">
    <property type="protein sequence ID" value="KAL3313907.1"/>
    <property type="molecule type" value="Genomic_DNA"/>
</dbReference>
<feature type="domain" description="Aminotransferase class V" evidence="12">
    <location>
        <begin position="15"/>
        <end position="208"/>
    </location>
</feature>
<dbReference type="GO" id="GO:0005829">
    <property type="term" value="C:cytosol"/>
    <property type="evidence" value="ECO:0007669"/>
    <property type="project" value="UniProtKB-SubCell"/>
</dbReference>
<dbReference type="PIRSF" id="PIRSF005572">
    <property type="entry name" value="NifS"/>
    <property type="match status" value="1"/>
</dbReference>
<evidence type="ECO:0000256" key="7">
    <source>
        <dbReference type="ARBA" id="ARBA00022898"/>
    </source>
</evidence>
<organism evidence="13 14">
    <name type="scientific">Cichlidogyrus casuarinus</name>
    <dbReference type="NCBI Taxonomy" id="1844966"/>
    <lineage>
        <taxon>Eukaryota</taxon>
        <taxon>Metazoa</taxon>
        <taxon>Spiralia</taxon>
        <taxon>Lophotrochozoa</taxon>
        <taxon>Platyhelminthes</taxon>
        <taxon>Monogenea</taxon>
        <taxon>Monopisthocotylea</taxon>
        <taxon>Dactylogyridea</taxon>
        <taxon>Ancyrocephalidae</taxon>
        <taxon>Cichlidogyrus</taxon>
    </lineage>
</organism>
<keyword evidence="6" id="KW-0808">Transferase</keyword>
<keyword evidence="5" id="KW-0963">Cytoplasm</keyword>
<evidence type="ECO:0000256" key="6">
    <source>
        <dbReference type="ARBA" id="ARBA00022679"/>
    </source>
</evidence>
<evidence type="ECO:0000256" key="5">
    <source>
        <dbReference type="ARBA" id="ARBA00022490"/>
    </source>
</evidence>
<evidence type="ECO:0000256" key="3">
    <source>
        <dbReference type="ARBA" id="ARBA00009236"/>
    </source>
</evidence>
<name>A0ABD2Q2S7_9PLAT</name>
<keyword evidence="14" id="KW-1185">Reference proteome</keyword>
<dbReference type="Pfam" id="PF00266">
    <property type="entry name" value="Aminotran_5"/>
    <property type="match status" value="1"/>
</dbReference>
<evidence type="ECO:0000256" key="9">
    <source>
        <dbReference type="ARBA" id="ARBA00037407"/>
    </source>
</evidence>
<dbReference type="Proteomes" id="UP001626550">
    <property type="component" value="Unassembled WGS sequence"/>
</dbReference>
<evidence type="ECO:0000313" key="14">
    <source>
        <dbReference type="Proteomes" id="UP001626550"/>
    </source>
</evidence>
<dbReference type="InterPro" id="IPR015422">
    <property type="entry name" value="PyrdxlP-dep_Trfase_small"/>
</dbReference>
<keyword evidence="7" id="KW-0663">Pyridoxal phosphate</keyword>
<accession>A0ABD2Q2S7</accession>